<dbReference type="PANTHER" id="PTHR30383:SF29">
    <property type="entry name" value="SGNH HYDROLASE-TYPE ESTERASE DOMAIN-CONTAINING PROTEIN"/>
    <property type="match status" value="1"/>
</dbReference>
<dbReference type="Gene3D" id="2.60.120.1360">
    <property type="match status" value="1"/>
</dbReference>
<feature type="domain" description="SGNH hydrolase-type esterase" evidence="2">
    <location>
        <begin position="247"/>
        <end position="395"/>
    </location>
</feature>
<dbReference type="EMBL" id="VFWZ01000005">
    <property type="protein sequence ID" value="TPN84610.1"/>
    <property type="molecule type" value="Genomic_DNA"/>
</dbReference>
<dbReference type="RefSeq" id="WP_140594945.1">
    <property type="nucleotide sequence ID" value="NZ_VFWZ01000005.1"/>
</dbReference>
<comment type="caution">
    <text evidence="3">The sequence shown here is derived from an EMBL/GenBank/DDBJ whole genome shotgun (WGS) entry which is preliminary data.</text>
</comment>
<accession>A0A504JDG3</accession>
<dbReference type="InterPro" id="IPR051532">
    <property type="entry name" value="Ester_Hydrolysis_Enzymes"/>
</dbReference>
<feature type="chain" id="PRO_5021403170" description="SGNH hydrolase-type esterase domain-containing protein" evidence="1">
    <location>
        <begin position="21"/>
        <end position="426"/>
    </location>
</feature>
<dbReference type="PANTHER" id="PTHR30383">
    <property type="entry name" value="THIOESTERASE 1/PROTEASE 1/LYSOPHOSPHOLIPASE L1"/>
    <property type="match status" value="1"/>
</dbReference>
<dbReference type="Gene3D" id="3.40.50.1110">
    <property type="entry name" value="SGNH hydrolase"/>
    <property type="match status" value="1"/>
</dbReference>
<dbReference type="AlphaFoldDB" id="A0A504JDG3"/>
<name>A0A504JDG3_9FLAO</name>
<reference evidence="3 4" key="1">
    <citation type="submission" date="2019-06" db="EMBL/GenBank/DDBJ databases">
        <authorList>
            <person name="Meng X."/>
        </authorList>
    </citation>
    <scope>NUCLEOTIDE SEQUENCE [LARGE SCALE GENOMIC DNA]</scope>
    <source>
        <strain evidence="3 4">M625</strain>
    </source>
</reference>
<dbReference type="InterPro" id="IPR013830">
    <property type="entry name" value="SGNH_hydro"/>
</dbReference>
<feature type="signal peptide" evidence="1">
    <location>
        <begin position="1"/>
        <end position="20"/>
    </location>
</feature>
<dbReference type="Proteomes" id="UP000315540">
    <property type="component" value="Unassembled WGS sequence"/>
</dbReference>
<keyword evidence="1" id="KW-0732">Signal</keyword>
<keyword evidence="4" id="KW-1185">Reference proteome</keyword>
<dbReference type="OrthoDB" id="9764375at2"/>
<evidence type="ECO:0000313" key="3">
    <source>
        <dbReference type="EMBL" id="TPN84610.1"/>
    </source>
</evidence>
<dbReference type="Pfam" id="PF13472">
    <property type="entry name" value="Lipase_GDSL_2"/>
    <property type="match status" value="1"/>
</dbReference>
<sequence length="426" mass="49867">MKVHKKLFFVLWFLCLSVQAQTYVIDSIQEKYSFINWKANTIKMAENSPAFKKLYHKLDTILKGGDEKLHVFHIGGSHIQADIYSNRLRSYLQTMSPKSMGQRGFIYPYKIAKTNNPGNYRVEYDGEWKGYRCSVRKDSIAWGLSGVTAVFKDSIANIKIKANGNTYHEDMYDFNKMRIFYDDWSNDYEIAFKQDSLVSQVTKNKEAHFIEFAFNNTVDEIEFCVRKIENIDNAEFLMMGIELMNDNTGVEYTSIGVNGASFAYYDRCRYFEDQLLVYKPDLFIISIGTNDTYHPDFDSDSYKKNYTEMIEMIQKANPDCAILLTVPNDSYYKRQFPNPRTRVAQKIIYEIAEEKKMAVWDFYEIMGGFNSSRDWYNNKLMPRDRIHFTVKGYRIKADLLLQALANSWEKTLQLAPNSILNQIINE</sequence>
<evidence type="ECO:0000313" key="4">
    <source>
        <dbReference type="Proteomes" id="UP000315540"/>
    </source>
</evidence>
<dbReference type="InterPro" id="IPR036514">
    <property type="entry name" value="SGNH_hydro_sf"/>
</dbReference>
<evidence type="ECO:0000259" key="2">
    <source>
        <dbReference type="Pfam" id="PF13472"/>
    </source>
</evidence>
<evidence type="ECO:0000256" key="1">
    <source>
        <dbReference type="SAM" id="SignalP"/>
    </source>
</evidence>
<organism evidence="3 4">
    <name type="scientific">Aquimarina algicola</name>
    <dbReference type="NCBI Taxonomy" id="2589995"/>
    <lineage>
        <taxon>Bacteria</taxon>
        <taxon>Pseudomonadati</taxon>
        <taxon>Bacteroidota</taxon>
        <taxon>Flavobacteriia</taxon>
        <taxon>Flavobacteriales</taxon>
        <taxon>Flavobacteriaceae</taxon>
        <taxon>Aquimarina</taxon>
    </lineage>
</organism>
<dbReference type="SUPFAM" id="SSF52266">
    <property type="entry name" value="SGNH hydrolase"/>
    <property type="match status" value="1"/>
</dbReference>
<protein>
    <recommendedName>
        <fullName evidence="2">SGNH hydrolase-type esterase domain-containing protein</fullName>
    </recommendedName>
</protein>
<dbReference type="GO" id="GO:0016788">
    <property type="term" value="F:hydrolase activity, acting on ester bonds"/>
    <property type="evidence" value="ECO:0007669"/>
    <property type="project" value="UniProtKB-ARBA"/>
</dbReference>
<gene>
    <name evidence="3" type="ORF">FHK87_16915</name>
</gene>
<proteinExistence type="predicted"/>